<accession>A0A7Y0A8V0</accession>
<dbReference type="AlphaFoldDB" id="A0A7Y0A8V0"/>
<keyword evidence="1" id="KW-0812">Transmembrane</keyword>
<reference evidence="2 3" key="1">
    <citation type="submission" date="2020-04" db="EMBL/GenBank/DDBJ databases">
        <title>Chryseobacterium sp. RJ-7-14 sp. nov., isolated from Jeju soil.</title>
        <authorList>
            <person name="Dahal R.H."/>
            <person name="Chaudhary D.K."/>
        </authorList>
    </citation>
    <scope>NUCLEOTIDE SEQUENCE [LARGE SCALE GENOMIC DNA]</scope>
    <source>
        <strain evidence="2 3">RJ-7-14</strain>
    </source>
</reference>
<sequence length="245" mass="28918">MIRKLYNKLNTKWMYSVFIMFCGFILSFFILRVPSEIAFNTSIIIFFISILIPLLFGLIRVFKKDFLAGTLQILSSIIFGGSGFLCLSIFLMLYPYDFFADNLEIPKNIQFEKPINLNDNLASGPNKITDKKETFFLYDGFQPGIYQYEIFLNKIEKGTVYLKIYEITKNQILSETDVANNSKMQVYNSTNELKRYQLKDDFTVYEGNWGEFYGSKIEIWFQPDDKKQKERKLMSKNYIIQGWQR</sequence>
<evidence type="ECO:0000313" key="3">
    <source>
        <dbReference type="Proteomes" id="UP000552615"/>
    </source>
</evidence>
<name>A0A7Y0A8V0_9FLAO</name>
<keyword evidence="1" id="KW-1133">Transmembrane helix</keyword>
<gene>
    <name evidence="2" type="ORF">HHL20_16005</name>
</gene>
<keyword evidence="1" id="KW-0472">Membrane</keyword>
<proteinExistence type="predicted"/>
<keyword evidence="3" id="KW-1185">Reference proteome</keyword>
<feature type="transmembrane region" description="Helical" evidence="1">
    <location>
        <begin position="71"/>
        <end position="94"/>
    </location>
</feature>
<dbReference type="Proteomes" id="UP000552615">
    <property type="component" value="Unassembled WGS sequence"/>
</dbReference>
<evidence type="ECO:0000313" key="2">
    <source>
        <dbReference type="EMBL" id="NML58845.1"/>
    </source>
</evidence>
<evidence type="ECO:0000256" key="1">
    <source>
        <dbReference type="SAM" id="Phobius"/>
    </source>
</evidence>
<organism evidence="2 3">
    <name type="scientific">Chryseobacterium cheonjiense</name>
    <dbReference type="NCBI Taxonomy" id="2728845"/>
    <lineage>
        <taxon>Bacteria</taxon>
        <taxon>Pseudomonadati</taxon>
        <taxon>Bacteroidota</taxon>
        <taxon>Flavobacteriia</taxon>
        <taxon>Flavobacteriales</taxon>
        <taxon>Weeksellaceae</taxon>
        <taxon>Chryseobacterium group</taxon>
        <taxon>Chryseobacterium</taxon>
    </lineage>
</organism>
<dbReference type="RefSeq" id="WP_169232179.1">
    <property type="nucleotide sequence ID" value="NZ_JABBGF010000003.1"/>
</dbReference>
<feature type="transmembrane region" description="Helical" evidence="1">
    <location>
        <begin position="12"/>
        <end position="31"/>
    </location>
</feature>
<protein>
    <submittedName>
        <fullName evidence="2">Uncharacterized protein</fullName>
    </submittedName>
</protein>
<dbReference type="EMBL" id="JABBGF010000003">
    <property type="protein sequence ID" value="NML58845.1"/>
    <property type="molecule type" value="Genomic_DNA"/>
</dbReference>
<feature type="transmembrane region" description="Helical" evidence="1">
    <location>
        <begin position="37"/>
        <end position="59"/>
    </location>
</feature>
<comment type="caution">
    <text evidence="2">The sequence shown here is derived from an EMBL/GenBank/DDBJ whole genome shotgun (WGS) entry which is preliminary data.</text>
</comment>